<feature type="domain" description="GAF" evidence="1">
    <location>
        <begin position="40"/>
        <end position="178"/>
    </location>
</feature>
<dbReference type="InterPro" id="IPR003018">
    <property type="entry name" value="GAF"/>
</dbReference>
<dbReference type="EMBL" id="JAVDYI010000001">
    <property type="protein sequence ID" value="MDR7358567.1"/>
    <property type="molecule type" value="Genomic_DNA"/>
</dbReference>
<name>A0ABU2BIU0_9MICC</name>
<dbReference type="InterPro" id="IPR029016">
    <property type="entry name" value="GAF-like_dom_sf"/>
</dbReference>
<proteinExistence type="predicted"/>
<dbReference type="Gene3D" id="3.30.450.40">
    <property type="match status" value="1"/>
</dbReference>
<organism evidence="2 3">
    <name type="scientific">Paeniglutamicibacter sulfureus</name>
    <dbReference type="NCBI Taxonomy" id="43666"/>
    <lineage>
        <taxon>Bacteria</taxon>
        <taxon>Bacillati</taxon>
        <taxon>Actinomycetota</taxon>
        <taxon>Actinomycetes</taxon>
        <taxon>Micrococcales</taxon>
        <taxon>Micrococcaceae</taxon>
        <taxon>Paeniglutamicibacter</taxon>
    </lineage>
</organism>
<dbReference type="Proteomes" id="UP001183817">
    <property type="component" value="Unassembled WGS sequence"/>
</dbReference>
<dbReference type="Pfam" id="PF13185">
    <property type="entry name" value="GAF_2"/>
    <property type="match status" value="1"/>
</dbReference>
<sequence length="237" mass="26066">MAENRADTSIREDEKDRCMPLEGGLAELMDVLARLLHSEMDETAVLDCLACTAVGLIPGAQEASIGLVVNRQKIEARAFSGDLAQRMDALQEQVGQGPCLDSVYERKTIMIPDMASESRWPRFSLEARALGASSMLCFQLFTDGNNAGTFNLYSRQVNAFDGESVRAGMLVAAHATVVFMGTQKLDRCVRRWPHGTSSVRPKASSWSVTSSRLQRPLPFWHKPVPVATSNSSMLRDT</sequence>
<accession>A0ABU2BIU0</accession>
<evidence type="ECO:0000259" key="1">
    <source>
        <dbReference type="Pfam" id="PF13185"/>
    </source>
</evidence>
<evidence type="ECO:0000313" key="2">
    <source>
        <dbReference type="EMBL" id="MDR7358567.1"/>
    </source>
</evidence>
<comment type="caution">
    <text evidence="2">The sequence shown here is derived from an EMBL/GenBank/DDBJ whole genome shotgun (WGS) entry which is preliminary data.</text>
</comment>
<dbReference type="SUPFAM" id="SSF55781">
    <property type="entry name" value="GAF domain-like"/>
    <property type="match status" value="1"/>
</dbReference>
<keyword evidence="3" id="KW-1185">Reference proteome</keyword>
<reference evidence="2 3" key="1">
    <citation type="submission" date="2023-07" db="EMBL/GenBank/DDBJ databases">
        <title>Sequencing the genomes of 1000 actinobacteria strains.</title>
        <authorList>
            <person name="Klenk H.-P."/>
        </authorList>
    </citation>
    <scope>NUCLEOTIDE SEQUENCE [LARGE SCALE GENOMIC DNA]</scope>
    <source>
        <strain evidence="2 3">DSM 20167</strain>
    </source>
</reference>
<gene>
    <name evidence="2" type="ORF">J2S64_002258</name>
</gene>
<evidence type="ECO:0000313" key="3">
    <source>
        <dbReference type="Proteomes" id="UP001183817"/>
    </source>
</evidence>
<protein>
    <submittedName>
        <fullName evidence="2">Methionine-R-sulfoxide reductase with GAF domain</fullName>
    </submittedName>
</protein>